<keyword evidence="5" id="KW-0040">ANK repeat</keyword>
<dbReference type="GO" id="GO:0005886">
    <property type="term" value="C:plasma membrane"/>
    <property type="evidence" value="ECO:0007669"/>
    <property type="project" value="TreeGrafter"/>
</dbReference>
<feature type="region of interest" description="Disordered" evidence="7">
    <location>
        <begin position="325"/>
        <end position="356"/>
    </location>
</feature>
<dbReference type="PANTHER" id="PTHR24186:SF37">
    <property type="entry name" value="PGG DOMAIN-CONTAINING PROTEIN"/>
    <property type="match status" value="1"/>
</dbReference>
<evidence type="ECO:0000256" key="6">
    <source>
        <dbReference type="ARBA" id="ARBA00023136"/>
    </source>
</evidence>
<feature type="transmembrane region" description="Helical" evidence="8">
    <location>
        <begin position="225"/>
        <end position="249"/>
    </location>
</feature>
<dbReference type="EMBL" id="JAGKQH010000014">
    <property type="protein sequence ID" value="KAG6581822.1"/>
    <property type="molecule type" value="Genomic_DNA"/>
</dbReference>
<dbReference type="Proteomes" id="UP000685013">
    <property type="component" value="Chromosome 14"/>
</dbReference>
<dbReference type="InterPro" id="IPR026961">
    <property type="entry name" value="PGG_dom"/>
</dbReference>
<feature type="domain" description="PGG" evidence="9">
    <location>
        <begin position="126"/>
        <end position="248"/>
    </location>
</feature>
<evidence type="ECO:0000256" key="3">
    <source>
        <dbReference type="ARBA" id="ARBA00022737"/>
    </source>
</evidence>
<dbReference type="Pfam" id="PF13962">
    <property type="entry name" value="PGG"/>
    <property type="match status" value="1"/>
</dbReference>
<name>A0AAV6MJG1_9ROSI</name>
<evidence type="ECO:0000259" key="9">
    <source>
        <dbReference type="Pfam" id="PF13962"/>
    </source>
</evidence>
<feature type="compositionally biased region" description="Basic and acidic residues" evidence="7">
    <location>
        <begin position="15"/>
        <end position="25"/>
    </location>
</feature>
<reference evidence="10 11" key="1">
    <citation type="journal article" date="2021" name="Hortic Res">
        <title>The domestication of Cucurbita argyrosperma as revealed by the genome of its wild relative.</title>
        <authorList>
            <person name="Barrera-Redondo J."/>
            <person name="Sanchez-de la Vega G."/>
            <person name="Aguirre-Liguori J.A."/>
            <person name="Castellanos-Morales G."/>
            <person name="Gutierrez-Guerrero Y.T."/>
            <person name="Aguirre-Dugua X."/>
            <person name="Aguirre-Planter E."/>
            <person name="Tenaillon M.I."/>
            <person name="Lira-Saade R."/>
            <person name="Eguiarte L.E."/>
        </authorList>
    </citation>
    <scope>NUCLEOTIDE SEQUENCE [LARGE SCALE GENOMIC DNA]</scope>
    <source>
        <strain evidence="10">JBR-2021</strain>
    </source>
</reference>
<evidence type="ECO:0000256" key="5">
    <source>
        <dbReference type="ARBA" id="ARBA00023043"/>
    </source>
</evidence>
<evidence type="ECO:0000313" key="11">
    <source>
        <dbReference type="Proteomes" id="UP000685013"/>
    </source>
</evidence>
<keyword evidence="2 8" id="KW-0812">Transmembrane</keyword>
<gene>
    <name evidence="10" type="ORF">SDJN03_21824</name>
</gene>
<evidence type="ECO:0000256" key="2">
    <source>
        <dbReference type="ARBA" id="ARBA00022692"/>
    </source>
</evidence>
<feature type="non-terminal residue" evidence="10">
    <location>
        <position position="1"/>
    </location>
</feature>
<evidence type="ECO:0000256" key="8">
    <source>
        <dbReference type="SAM" id="Phobius"/>
    </source>
</evidence>
<dbReference type="PANTHER" id="PTHR24186">
    <property type="entry name" value="PROTEIN PHOSPHATASE 1 REGULATORY SUBUNIT"/>
    <property type="match status" value="1"/>
</dbReference>
<evidence type="ECO:0000256" key="4">
    <source>
        <dbReference type="ARBA" id="ARBA00022989"/>
    </source>
</evidence>
<feature type="transmembrane region" description="Helical" evidence="8">
    <location>
        <begin position="269"/>
        <end position="291"/>
    </location>
</feature>
<proteinExistence type="predicted"/>
<keyword evidence="3" id="KW-0677">Repeat</keyword>
<protein>
    <recommendedName>
        <fullName evidence="9">PGG domain-containing protein</fullName>
    </recommendedName>
</protein>
<evidence type="ECO:0000256" key="1">
    <source>
        <dbReference type="ARBA" id="ARBA00004141"/>
    </source>
</evidence>
<evidence type="ECO:0000256" key="7">
    <source>
        <dbReference type="SAM" id="MobiDB-lite"/>
    </source>
</evidence>
<feature type="region of interest" description="Disordered" evidence="7">
    <location>
        <begin position="1"/>
        <end position="26"/>
    </location>
</feature>
<keyword evidence="11" id="KW-1185">Reference proteome</keyword>
<accession>A0AAV6MJG1</accession>
<sequence length="376" mass="42426">MEEKHQELTQSSKSQEARGNDEIRVRIPPVEKSTRKLYQASKIGFIQTLKAQIEEDPEIVRNVLIFCFNDTENPLTMADLEAPNVTKRSKQWSVQRTRNMKRRKRVSNQKRGRWEIWKNSLKYKGDWLQEVQGTLMLVATVIATVTFQGAIDPPGGIWQQDVLTNCSWKQGTEVHAQAGTAIMACKSLQIYIRYFMANSISFLASVSVILMIVSGFPLKNRIFGGLLTLAMCVAVACLAFAYVCGFAMVSANQTSQSYLLVLLRVWYGIVGLVTLCCIIIPFLIWVAKIFVQSKPKTMEEEGVLVPNFVHVLVVKGSKKTTTKKDARLKKEKDVKVENEEKKSDDDEANEKKVEEKNQAPALECLLVEGKATEKTI</sequence>
<organism evidence="10 11">
    <name type="scientific">Cucurbita argyrosperma subsp. sororia</name>
    <dbReference type="NCBI Taxonomy" id="37648"/>
    <lineage>
        <taxon>Eukaryota</taxon>
        <taxon>Viridiplantae</taxon>
        <taxon>Streptophyta</taxon>
        <taxon>Embryophyta</taxon>
        <taxon>Tracheophyta</taxon>
        <taxon>Spermatophyta</taxon>
        <taxon>Magnoliopsida</taxon>
        <taxon>eudicotyledons</taxon>
        <taxon>Gunneridae</taxon>
        <taxon>Pentapetalae</taxon>
        <taxon>rosids</taxon>
        <taxon>fabids</taxon>
        <taxon>Cucurbitales</taxon>
        <taxon>Cucurbitaceae</taxon>
        <taxon>Cucurbiteae</taxon>
        <taxon>Cucurbita</taxon>
    </lineage>
</organism>
<evidence type="ECO:0000313" key="10">
    <source>
        <dbReference type="EMBL" id="KAG6581822.1"/>
    </source>
</evidence>
<dbReference type="AlphaFoldDB" id="A0AAV6MJG1"/>
<keyword evidence="6 8" id="KW-0472">Membrane</keyword>
<comment type="caution">
    <text evidence="10">The sequence shown here is derived from an EMBL/GenBank/DDBJ whole genome shotgun (WGS) entry which is preliminary data.</text>
</comment>
<feature type="transmembrane region" description="Helical" evidence="8">
    <location>
        <begin position="191"/>
        <end position="213"/>
    </location>
</feature>
<keyword evidence="4 8" id="KW-1133">Transmembrane helix</keyword>
<comment type="subcellular location">
    <subcellularLocation>
        <location evidence="1">Membrane</location>
        <topology evidence="1">Multi-pass membrane protein</topology>
    </subcellularLocation>
</comment>